<dbReference type="Gene3D" id="1.10.510.10">
    <property type="entry name" value="Transferase(Phosphotransferase) domain 1"/>
    <property type="match status" value="1"/>
</dbReference>
<dbReference type="EnsemblPlants" id="EMT16805">
    <property type="protein sequence ID" value="EMT16805"/>
    <property type="gene ID" value="F775_22789"/>
</dbReference>
<sequence length="110" mass="12004">MENGSYVAVKRLREKIAKSQKEFEAEVNALGKIRHPPNLLALRAYYIHGAQSPVDWSTRMNIAMGVETDANMVHGNLTSNNILLDEGNNAKIADCGLSRLMSATTNSSTA</sequence>
<dbReference type="Pfam" id="PF07714">
    <property type="entry name" value="PK_Tyr_Ser-Thr"/>
    <property type="match status" value="1"/>
</dbReference>
<reference evidence="1" key="1">
    <citation type="submission" date="2015-06" db="UniProtKB">
        <authorList>
            <consortium name="EnsemblPlants"/>
        </authorList>
    </citation>
    <scope>IDENTIFICATION</scope>
</reference>
<dbReference type="GO" id="GO:0005524">
    <property type="term" value="F:ATP binding"/>
    <property type="evidence" value="ECO:0007669"/>
    <property type="project" value="InterPro"/>
</dbReference>
<protein>
    <submittedName>
        <fullName evidence="1">Putative inactive receptor kinase</fullName>
    </submittedName>
</protein>
<organism evidence="1">
    <name type="scientific">Aegilops tauschii</name>
    <name type="common">Tausch's goatgrass</name>
    <name type="synonym">Aegilops squarrosa</name>
    <dbReference type="NCBI Taxonomy" id="37682"/>
    <lineage>
        <taxon>Eukaryota</taxon>
        <taxon>Viridiplantae</taxon>
        <taxon>Streptophyta</taxon>
        <taxon>Embryophyta</taxon>
        <taxon>Tracheophyta</taxon>
        <taxon>Spermatophyta</taxon>
        <taxon>Magnoliopsida</taxon>
        <taxon>Liliopsida</taxon>
        <taxon>Poales</taxon>
        <taxon>Poaceae</taxon>
        <taxon>BOP clade</taxon>
        <taxon>Pooideae</taxon>
        <taxon>Triticodae</taxon>
        <taxon>Triticeae</taxon>
        <taxon>Triticinae</taxon>
        <taxon>Aegilops</taxon>
    </lineage>
</organism>
<dbReference type="PANTHER" id="PTHR48008:SF16">
    <property type="entry name" value="OS03G0297800 PROTEIN"/>
    <property type="match status" value="1"/>
</dbReference>
<evidence type="ECO:0000313" key="1">
    <source>
        <dbReference type="EnsemblPlants" id="EMT16805"/>
    </source>
</evidence>
<dbReference type="InterPro" id="IPR052451">
    <property type="entry name" value="Ser/Thr_kinase-like"/>
</dbReference>
<dbReference type="GO" id="GO:0004672">
    <property type="term" value="F:protein kinase activity"/>
    <property type="evidence" value="ECO:0007669"/>
    <property type="project" value="InterPro"/>
</dbReference>
<proteinExistence type="predicted"/>
<dbReference type="PROSITE" id="PS50011">
    <property type="entry name" value="PROTEIN_KINASE_DOM"/>
    <property type="match status" value="1"/>
</dbReference>
<accession>N1QZC2</accession>
<dbReference type="PANTHER" id="PTHR48008">
    <property type="entry name" value="LEUCINE-RICH REPEAT RECEPTOR-LIKE PROTEIN KINASE IMK3-RELATED"/>
    <property type="match status" value="1"/>
</dbReference>
<dbReference type="InterPro" id="IPR000719">
    <property type="entry name" value="Prot_kinase_dom"/>
</dbReference>
<dbReference type="AlphaFoldDB" id="N1QZC2"/>
<dbReference type="InterPro" id="IPR011009">
    <property type="entry name" value="Kinase-like_dom_sf"/>
</dbReference>
<dbReference type="InterPro" id="IPR001245">
    <property type="entry name" value="Ser-Thr/Tyr_kinase_cat_dom"/>
</dbReference>
<dbReference type="SUPFAM" id="SSF56112">
    <property type="entry name" value="Protein kinase-like (PK-like)"/>
    <property type="match status" value="1"/>
</dbReference>
<dbReference type="Gene3D" id="3.30.200.20">
    <property type="entry name" value="Phosphorylase Kinase, domain 1"/>
    <property type="match status" value="1"/>
</dbReference>
<name>N1QZC2_AEGTA</name>